<evidence type="ECO:0000256" key="2">
    <source>
        <dbReference type="ARBA" id="ARBA00022737"/>
    </source>
</evidence>
<feature type="transmembrane region" description="Helical" evidence="3">
    <location>
        <begin position="21"/>
        <end position="41"/>
    </location>
</feature>
<keyword evidence="2" id="KW-0677">Repeat</keyword>
<gene>
    <name evidence="4" type="ORF">HHI36_000506</name>
</gene>
<keyword evidence="1" id="KW-0813">Transport</keyword>
<protein>
    <recommendedName>
        <fullName evidence="6">ABC transporter permease</fullName>
    </recommendedName>
</protein>
<dbReference type="PANTHER" id="PTHR19229">
    <property type="entry name" value="ATP-BINDING CASSETTE TRANSPORTER SUBFAMILY A ABCA"/>
    <property type="match status" value="1"/>
</dbReference>
<evidence type="ECO:0000256" key="1">
    <source>
        <dbReference type="ARBA" id="ARBA00022448"/>
    </source>
</evidence>
<evidence type="ECO:0000313" key="4">
    <source>
        <dbReference type="EMBL" id="KAL3285992.1"/>
    </source>
</evidence>
<comment type="caution">
    <text evidence="4">The sequence shown here is derived from an EMBL/GenBank/DDBJ whole genome shotgun (WGS) entry which is preliminary data.</text>
</comment>
<evidence type="ECO:0000313" key="5">
    <source>
        <dbReference type="Proteomes" id="UP001516400"/>
    </source>
</evidence>
<organism evidence="4 5">
    <name type="scientific">Cryptolaemus montrouzieri</name>
    <dbReference type="NCBI Taxonomy" id="559131"/>
    <lineage>
        <taxon>Eukaryota</taxon>
        <taxon>Metazoa</taxon>
        <taxon>Ecdysozoa</taxon>
        <taxon>Arthropoda</taxon>
        <taxon>Hexapoda</taxon>
        <taxon>Insecta</taxon>
        <taxon>Pterygota</taxon>
        <taxon>Neoptera</taxon>
        <taxon>Endopterygota</taxon>
        <taxon>Coleoptera</taxon>
        <taxon>Polyphaga</taxon>
        <taxon>Cucujiformia</taxon>
        <taxon>Coccinelloidea</taxon>
        <taxon>Coccinellidae</taxon>
        <taxon>Scymninae</taxon>
        <taxon>Scymnini</taxon>
        <taxon>Cryptolaemus</taxon>
    </lineage>
</organism>
<dbReference type="PANTHER" id="PTHR19229:SF36">
    <property type="entry name" value="ATP-BINDING CASSETTE SUB-FAMILY A MEMBER 2"/>
    <property type="match status" value="1"/>
</dbReference>
<dbReference type="AlphaFoldDB" id="A0ABD2P5U9"/>
<dbReference type="Proteomes" id="UP001516400">
    <property type="component" value="Unassembled WGS sequence"/>
</dbReference>
<sequence length="238" mass="27531">MAYLKQLRLVLWKNALIRKRHWVLTLFEILLPIILFVLVSYSRSKISGIAKQEILDPTYTEPTALRGLQRKLQFTSNVIISFNSEGDLLKEFSKVNQSVIGIIFKTNDTKKLDYDIRLYDPFPRTESDDLFLPDLQYSDTVQNSYFQSGFLTVQTALDLSYIEMMKNGTVPVYLTVQEFPYPPYKSDAGLIQIFMPFLSNITIFSFIFLCPALIMRIVEEKSSGTRVSSKIIFYVKDI</sequence>
<evidence type="ECO:0000256" key="3">
    <source>
        <dbReference type="SAM" id="Phobius"/>
    </source>
</evidence>
<keyword evidence="5" id="KW-1185">Reference proteome</keyword>
<keyword evidence="3" id="KW-0812">Transmembrane</keyword>
<keyword evidence="3" id="KW-1133">Transmembrane helix</keyword>
<name>A0ABD2P5U9_9CUCU</name>
<dbReference type="EMBL" id="JABFTP020000185">
    <property type="protein sequence ID" value="KAL3285992.1"/>
    <property type="molecule type" value="Genomic_DNA"/>
</dbReference>
<accession>A0ABD2P5U9</accession>
<evidence type="ECO:0008006" key="6">
    <source>
        <dbReference type="Google" id="ProtNLM"/>
    </source>
</evidence>
<keyword evidence="3" id="KW-0472">Membrane</keyword>
<feature type="transmembrane region" description="Helical" evidence="3">
    <location>
        <begin position="193"/>
        <end position="214"/>
    </location>
</feature>
<proteinExistence type="predicted"/>
<dbReference type="InterPro" id="IPR026082">
    <property type="entry name" value="ABCA"/>
</dbReference>
<reference evidence="4 5" key="1">
    <citation type="journal article" date="2021" name="BMC Biol.">
        <title>Horizontally acquired antibacterial genes associated with adaptive radiation of ladybird beetles.</title>
        <authorList>
            <person name="Li H.S."/>
            <person name="Tang X.F."/>
            <person name="Huang Y.H."/>
            <person name="Xu Z.Y."/>
            <person name="Chen M.L."/>
            <person name="Du X.Y."/>
            <person name="Qiu B.Y."/>
            <person name="Chen P.T."/>
            <person name="Zhang W."/>
            <person name="Slipinski A."/>
            <person name="Escalona H.E."/>
            <person name="Waterhouse R.M."/>
            <person name="Zwick A."/>
            <person name="Pang H."/>
        </authorList>
    </citation>
    <scope>NUCLEOTIDE SEQUENCE [LARGE SCALE GENOMIC DNA]</scope>
    <source>
        <strain evidence="4">SYSU2018</strain>
    </source>
</reference>